<dbReference type="PANTHER" id="PTHR32015:SF1">
    <property type="entry name" value="LIPASE"/>
    <property type="match status" value="1"/>
</dbReference>
<dbReference type="PANTHER" id="PTHR32015">
    <property type="entry name" value="FASTING INDUCED LIPASE"/>
    <property type="match status" value="1"/>
</dbReference>
<dbReference type="Gene3D" id="3.40.50.1820">
    <property type="entry name" value="alpha/beta hydrolase"/>
    <property type="match status" value="1"/>
</dbReference>
<dbReference type="Proteomes" id="UP001596523">
    <property type="component" value="Unassembled WGS sequence"/>
</dbReference>
<evidence type="ECO:0000313" key="3">
    <source>
        <dbReference type="Proteomes" id="UP001596523"/>
    </source>
</evidence>
<dbReference type="InterPro" id="IPR002918">
    <property type="entry name" value="Lipase_EstA/Esterase_EstB"/>
</dbReference>
<reference evidence="3" key="1">
    <citation type="journal article" date="2019" name="Int. J. Syst. Evol. Microbiol.">
        <title>The Global Catalogue of Microorganisms (GCM) 10K type strain sequencing project: providing services to taxonomists for standard genome sequencing and annotation.</title>
        <authorList>
            <consortium name="The Broad Institute Genomics Platform"/>
            <consortium name="The Broad Institute Genome Sequencing Center for Infectious Disease"/>
            <person name="Wu L."/>
            <person name="Ma J."/>
        </authorList>
    </citation>
    <scope>NUCLEOTIDE SEQUENCE [LARGE SCALE GENOMIC DNA]</scope>
    <source>
        <strain evidence="3">SYNS20</strain>
    </source>
</reference>
<sequence>MASFPSLPSRGQSVLPSLGTPQLSQTLQNNPLQSVTAAMGDAAASGLTVLQSAAAAAKAAEAAKLAPGIDDWSSKPSPEHPRPVVLVHGTYGTAYNYWLVMAPLLAASGYSVFRLDYGAMPGILGIHGIAPLEQSAQELAEFVDRVLAATGADKVDIVGHSQGGMLPRHYIKFLGGAEKVHHLIGISPSNHGTTMHGLAEIAKQFPGAEELVGAVTPACLDQISTSEFLRRLNEDGETTPGVNYTVIATRYDEVVTPYTSCWLAEGPQVTNVLVQDSAPTDLSGHGLIVYSPTATRAVLTALAAKDRVGGA</sequence>
<dbReference type="InterPro" id="IPR029058">
    <property type="entry name" value="AB_hydrolase_fold"/>
</dbReference>
<evidence type="ECO:0000256" key="1">
    <source>
        <dbReference type="SAM" id="MobiDB-lite"/>
    </source>
</evidence>
<comment type="caution">
    <text evidence="2">The sequence shown here is derived from an EMBL/GenBank/DDBJ whole genome shotgun (WGS) entry which is preliminary data.</text>
</comment>
<dbReference type="Pfam" id="PF01674">
    <property type="entry name" value="Lipase_2"/>
    <property type="match status" value="1"/>
</dbReference>
<feature type="region of interest" description="Disordered" evidence="1">
    <location>
        <begin position="1"/>
        <end position="22"/>
    </location>
</feature>
<accession>A0ABW2JDT4</accession>
<evidence type="ECO:0000313" key="2">
    <source>
        <dbReference type="EMBL" id="MFC7304200.1"/>
    </source>
</evidence>
<name>A0ABW2JDT4_9ACTN</name>
<dbReference type="EMBL" id="JBHTCF010000002">
    <property type="protein sequence ID" value="MFC7304200.1"/>
    <property type="molecule type" value="Genomic_DNA"/>
</dbReference>
<proteinExistence type="predicted"/>
<protein>
    <submittedName>
        <fullName evidence="2">Esterase/lipase family protein</fullName>
    </submittedName>
</protein>
<gene>
    <name evidence="2" type="ORF">ACFQVC_08250</name>
</gene>
<dbReference type="SUPFAM" id="SSF53474">
    <property type="entry name" value="alpha/beta-Hydrolases"/>
    <property type="match status" value="1"/>
</dbReference>
<organism evidence="2 3">
    <name type="scientific">Streptomyces monticola</name>
    <dbReference type="NCBI Taxonomy" id="2666263"/>
    <lineage>
        <taxon>Bacteria</taxon>
        <taxon>Bacillati</taxon>
        <taxon>Actinomycetota</taxon>
        <taxon>Actinomycetes</taxon>
        <taxon>Kitasatosporales</taxon>
        <taxon>Streptomycetaceae</taxon>
        <taxon>Streptomyces</taxon>
    </lineage>
</organism>
<feature type="compositionally biased region" description="Polar residues" evidence="1">
    <location>
        <begin position="9"/>
        <end position="22"/>
    </location>
</feature>
<keyword evidence="3" id="KW-1185">Reference proteome</keyword>